<feature type="compositionally biased region" description="Basic and acidic residues" evidence="1">
    <location>
        <begin position="292"/>
        <end position="307"/>
    </location>
</feature>
<dbReference type="PROSITE" id="PS50858">
    <property type="entry name" value="BSD"/>
    <property type="match status" value="1"/>
</dbReference>
<dbReference type="GO" id="GO:0005737">
    <property type="term" value="C:cytoplasm"/>
    <property type="evidence" value="ECO:0007669"/>
    <property type="project" value="TreeGrafter"/>
</dbReference>
<sequence length="416" mass="47103">MGREVVFRNVFREANQVADVLSKIGGDGNTAVFHEMPDPPIKSNPWAIGSTLLKNIASKSESLIDNYYKDLQEFSSGLKEETSVIRQAASRAVHDLPARLESGAAIAQESLEAVGQAIDNVGSTFSGIIGKELNFTSHDDFLDAHLDEIDKDSSFSENSKPYNRVDAIIRAIQCDVKTYREKVEESGYNEWKVGFKIEEKKDKIEELFKENGVIKEIHDELVPLKVDEETFWCRYFYREYKVMKVEETRARIVKRAISREEEEELSWDVDSDDDDNEWNEIEKNGKKVKNLPVEDEKDLERDNEDKQGVSGLKTDGGVDEKKDLEERLKCDEKASSDGTHESDFSVVPSRPSSHEEEDLGWDEIEYMGSGDDSKGSGRGSHSPSSNRADLRKRLSAAEEDEDLTWDIEDDDEPAKS</sequence>
<dbReference type="SUPFAM" id="SSF140383">
    <property type="entry name" value="BSD domain-like"/>
    <property type="match status" value="1"/>
</dbReference>
<feature type="compositionally biased region" description="Acidic residues" evidence="1">
    <location>
        <begin position="263"/>
        <end position="279"/>
    </location>
</feature>
<evidence type="ECO:0000259" key="2">
    <source>
        <dbReference type="PROSITE" id="PS50858"/>
    </source>
</evidence>
<evidence type="ECO:0000313" key="4">
    <source>
        <dbReference type="Proteomes" id="UP000594638"/>
    </source>
</evidence>
<dbReference type="Gramene" id="OE9A023245T1">
    <property type="protein sequence ID" value="OE9A023245C1"/>
    <property type="gene ID" value="OE9A023245"/>
</dbReference>
<gene>
    <name evidence="3" type="ORF">OLEA9_A023245</name>
</gene>
<dbReference type="PANTHER" id="PTHR16019">
    <property type="entry name" value="SYNAPSE-ASSOCIATED PROTEIN"/>
    <property type="match status" value="1"/>
</dbReference>
<dbReference type="Gene3D" id="1.10.3970.10">
    <property type="entry name" value="BSD domain"/>
    <property type="match status" value="1"/>
</dbReference>
<proteinExistence type="predicted"/>
<dbReference type="InterPro" id="IPR051494">
    <property type="entry name" value="BSD_domain-containing"/>
</dbReference>
<protein>
    <recommendedName>
        <fullName evidence="2">BSD domain-containing protein</fullName>
    </recommendedName>
</protein>
<reference evidence="3 4" key="1">
    <citation type="submission" date="2019-12" db="EMBL/GenBank/DDBJ databases">
        <authorList>
            <person name="Alioto T."/>
            <person name="Alioto T."/>
            <person name="Gomez Garrido J."/>
        </authorList>
    </citation>
    <scope>NUCLEOTIDE SEQUENCE [LARGE SCALE GENOMIC DNA]</scope>
</reference>
<feature type="compositionally biased region" description="Acidic residues" evidence="1">
    <location>
        <begin position="397"/>
        <end position="416"/>
    </location>
</feature>
<comment type="caution">
    <text evidence="3">The sequence shown here is derived from an EMBL/GenBank/DDBJ whole genome shotgun (WGS) entry which is preliminary data.</text>
</comment>
<dbReference type="SMART" id="SM00751">
    <property type="entry name" value="BSD"/>
    <property type="match status" value="1"/>
</dbReference>
<dbReference type="EMBL" id="CACTIH010009059">
    <property type="protein sequence ID" value="CAA3021774.1"/>
    <property type="molecule type" value="Genomic_DNA"/>
</dbReference>
<feature type="compositionally biased region" description="Basic and acidic residues" evidence="1">
    <location>
        <begin position="316"/>
        <end position="343"/>
    </location>
</feature>
<dbReference type="Proteomes" id="UP000594638">
    <property type="component" value="Unassembled WGS sequence"/>
</dbReference>
<dbReference type="OrthoDB" id="73788at2759"/>
<keyword evidence="4" id="KW-1185">Reference proteome</keyword>
<accession>A0A8S0US23</accession>
<dbReference type="PANTHER" id="PTHR16019:SF25">
    <property type="entry name" value="BSD DOMAIN-CONTAINING PROTEIN 1-LIKE"/>
    <property type="match status" value="1"/>
</dbReference>
<dbReference type="AlphaFoldDB" id="A0A8S0US23"/>
<dbReference type="Pfam" id="PF03909">
    <property type="entry name" value="BSD"/>
    <property type="match status" value="1"/>
</dbReference>
<dbReference type="InterPro" id="IPR005607">
    <property type="entry name" value="BSD_dom"/>
</dbReference>
<feature type="domain" description="BSD" evidence="2">
    <location>
        <begin position="191"/>
        <end position="243"/>
    </location>
</feature>
<feature type="compositionally biased region" description="Acidic residues" evidence="1">
    <location>
        <begin position="355"/>
        <end position="365"/>
    </location>
</feature>
<organism evidence="3 4">
    <name type="scientific">Olea europaea subsp. europaea</name>
    <dbReference type="NCBI Taxonomy" id="158383"/>
    <lineage>
        <taxon>Eukaryota</taxon>
        <taxon>Viridiplantae</taxon>
        <taxon>Streptophyta</taxon>
        <taxon>Embryophyta</taxon>
        <taxon>Tracheophyta</taxon>
        <taxon>Spermatophyta</taxon>
        <taxon>Magnoliopsida</taxon>
        <taxon>eudicotyledons</taxon>
        <taxon>Gunneridae</taxon>
        <taxon>Pentapetalae</taxon>
        <taxon>asterids</taxon>
        <taxon>lamiids</taxon>
        <taxon>Lamiales</taxon>
        <taxon>Oleaceae</taxon>
        <taxon>Oleeae</taxon>
        <taxon>Olea</taxon>
    </lineage>
</organism>
<evidence type="ECO:0000256" key="1">
    <source>
        <dbReference type="SAM" id="MobiDB-lite"/>
    </source>
</evidence>
<feature type="region of interest" description="Disordered" evidence="1">
    <location>
        <begin position="263"/>
        <end position="416"/>
    </location>
</feature>
<name>A0A8S0US23_OLEEU</name>
<dbReference type="InterPro" id="IPR035925">
    <property type="entry name" value="BSD_dom_sf"/>
</dbReference>
<evidence type="ECO:0000313" key="3">
    <source>
        <dbReference type="EMBL" id="CAA3021774.1"/>
    </source>
</evidence>